<dbReference type="OrthoDB" id="9800940at2"/>
<dbReference type="PANTHER" id="PTHR46018:SF4">
    <property type="entry name" value="METALLO-HYDROLASE YHFI-RELATED"/>
    <property type="match status" value="1"/>
</dbReference>
<dbReference type="SUPFAM" id="SSF56281">
    <property type="entry name" value="Metallo-hydrolase/oxidoreductase"/>
    <property type="match status" value="1"/>
</dbReference>
<dbReference type="InterPro" id="IPR036866">
    <property type="entry name" value="RibonucZ/Hydroxyglut_hydro"/>
</dbReference>
<accession>D1C2P0</accession>
<organism evidence="2 3">
    <name type="scientific">Sphaerobacter thermophilus (strain ATCC 49802 / DSM 20745 / KCCM 41009 / NCIMB 13125 / S 6022)</name>
    <dbReference type="NCBI Taxonomy" id="479434"/>
    <lineage>
        <taxon>Bacteria</taxon>
        <taxon>Pseudomonadati</taxon>
        <taxon>Thermomicrobiota</taxon>
        <taxon>Thermomicrobia</taxon>
        <taxon>Sphaerobacterales</taxon>
        <taxon>Sphaerobacterineae</taxon>
        <taxon>Sphaerobacteraceae</taxon>
        <taxon>Sphaerobacter</taxon>
    </lineage>
</organism>
<dbReference type="EMBL" id="CP001823">
    <property type="protein sequence ID" value="ACZ38507.1"/>
    <property type="molecule type" value="Genomic_DNA"/>
</dbReference>
<gene>
    <name evidence="2" type="ordered locus">Sthe_1071</name>
</gene>
<reference evidence="2 3" key="2">
    <citation type="journal article" date="2010" name="Stand. Genomic Sci.">
        <title>Complete genome sequence of Desulfohalobium retbaense type strain (HR(100)).</title>
        <authorList>
            <person name="Spring S."/>
            <person name="Nolan M."/>
            <person name="Lapidus A."/>
            <person name="Glavina Del Rio T."/>
            <person name="Copeland A."/>
            <person name="Tice H."/>
            <person name="Cheng J.F."/>
            <person name="Lucas S."/>
            <person name="Land M."/>
            <person name="Chen F."/>
            <person name="Bruce D."/>
            <person name="Goodwin L."/>
            <person name="Pitluck S."/>
            <person name="Ivanova N."/>
            <person name="Mavromatis K."/>
            <person name="Mikhailova N."/>
            <person name="Pati A."/>
            <person name="Chen A."/>
            <person name="Palaniappan K."/>
            <person name="Hauser L."/>
            <person name="Chang Y.J."/>
            <person name="Jeffries C.D."/>
            <person name="Munk C."/>
            <person name="Kiss H."/>
            <person name="Chain P."/>
            <person name="Han C."/>
            <person name="Brettin T."/>
            <person name="Detter J.C."/>
            <person name="Schuler E."/>
            <person name="Goker M."/>
            <person name="Rohde M."/>
            <person name="Bristow J."/>
            <person name="Eisen J.A."/>
            <person name="Markowitz V."/>
            <person name="Hugenholtz P."/>
            <person name="Kyrpides N.C."/>
            <person name="Klenk H.P."/>
        </authorList>
    </citation>
    <scope>NUCLEOTIDE SEQUENCE [LARGE SCALE GENOMIC DNA]</scope>
    <source>
        <strain evidence="3">ATCC 49802 / DSM 20745 / S 6022</strain>
    </source>
</reference>
<reference evidence="3" key="1">
    <citation type="submission" date="2009-11" db="EMBL/GenBank/DDBJ databases">
        <title>The complete chromosome 1 of Sphaerobacter thermophilus DSM 20745.</title>
        <authorList>
            <person name="Lucas S."/>
            <person name="Copeland A."/>
            <person name="Lapidus A."/>
            <person name="Glavina del Rio T."/>
            <person name="Dalin E."/>
            <person name="Tice H."/>
            <person name="Bruce D."/>
            <person name="Goodwin L."/>
            <person name="Pitluck S."/>
            <person name="Kyrpides N."/>
            <person name="Mavromatis K."/>
            <person name="Ivanova N."/>
            <person name="Mikhailova N."/>
            <person name="LaButti K.M."/>
            <person name="Clum A."/>
            <person name="Sun H.I."/>
            <person name="Brettin T."/>
            <person name="Detter J.C."/>
            <person name="Han C."/>
            <person name="Larimer F."/>
            <person name="Land M."/>
            <person name="Hauser L."/>
            <person name="Markowitz V."/>
            <person name="Cheng J.F."/>
            <person name="Hugenholtz P."/>
            <person name="Woyke T."/>
            <person name="Wu D."/>
            <person name="Steenblock K."/>
            <person name="Schneider S."/>
            <person name="Pukall R."/>
            <person name="Goeker M."/>
            <person name="Klenk H.P."/>
            <person name="Eisen J.A."/>
        </authorList>
    </citation>
    <scope>NUCLEOTIDE SEQUENCE [LARGE SCALE GENOMIC DNA]</scope>
    <source>
        <strain evidence="3">ATCC 49802 / DSM 20745 / S 6022</strain>
    </source>
</reference>
<evidence type="ECO:0000313" key="3">
    <source>
        <dbReference type="Proteomes" id="UP000002027"/>
    </source>
</evidence>
<keyword evidence="3" id="KW-1185">Reference proteome</keyword>
<dbReference type="SMART" id="SM00849">
    <property type="entry name" value="Lactamase_B"/>
    <property type="match status" value="1"/>
</dbReference>
<feature type="domain" description="Metallo-beta-lactamase" evidence="1">
    <location>
        <begin position="18"/>
        <end position="222"/>
    </location>
</feature>
<dbReference type="KEGG" id="sti:Sthe_1071"/>
<dbReference type="HOGENOM" id="CLU_031317_3_0_0"/>
<evidence type="ECO:0000313" key="2">
    <source>
        <dbReference type="EMBL" id="ACZ38507.1"/>
    </source>
</evidence>
<dbReference type="Proteomes" id="UP000002027">
    <property type="component" value="Chromosome 1"/>
</dbReference>
<evidence type="ECO:0000259" key="1">
    <source>
        <dbReference type="SMART" id="SM00849"/>
    </source>
</evidence>
<proteinExistence type="predicted"/>
<dbReference type="Gene3D" id="3.60.15.10">
    <property type="entry name" value="Ribonuclease Z/Hydroxyacylglutathione hydrolase-like"/>
    <property type="match status" value="1"/>
</dbReference>
<protein>
    <submittedName>
        <fullName evidence="2">Beta-lactamase domain protein</fullName>
    </submittedName>
</protein>
<dbReference type="CDD" id="cd07716">
    <property type="entry name" value="RNaseZ_short-form-like_MBL-fold"/>
    <property type="match status" value="1"/>
</dbReference>
<dbReference type="GO" id="GO:0042781">
    <property type="term" value="F:3'-tRNA processing endoribonuclease activity"/>
    <property type="evidence" value="ECO:0007669"/>
    <property type="project" value="TreeGrafter"/>
</dbReference>
<dbReference type="InParanoid" id="D1C2P0"/>
<dbReference type="Pfam" id="PF12706">
    <property type="entry name" value="Lactamase_B_2"/>
    <property type="match status" value="1"/>
</dbReference>
<dbReference type="InterPro" id="IPR001279">
    <property type="entry name" value="Metallo-B-lactamas"/>
</dbReference>
<sequence>MDLTVLGGAAACPNPAQGCAGYLVMHEGTRVVLDCGPGILPVLRDLTDMRTLDAIIISHLHADHTLDLVPLRYGLKYGPGATDRRLPVFLPPGGLAFLDRIAGALATDGEPAGDFFESVFALTEYDPASTLTVGTLTIRFHPTRHAIPCWAMRIEDGEHSLVYLADTAPTPDVARFAHGADLVICEATLNDPEFSATVGHLTARQAGEMAAAAEARTLLLTHYWVELGRDRLRAEAMDAFGGPVEVATPYATFKLGSDKAGDGSSTA</sequence>
<dbReference type="AlphaFoldDB" id="D1C2P0"/>
<dbReference type="eggNOG" id="COG1234">
    <property type="taxonomic scope" value="Bacteria"/>
</dbReference>
<name>D1C2P0_SPHTD</name>
<dbReference type="RefSeq" id="WP_012871554.1">
    <property type="nucleotide sequence ID" value="NC_013523.1"/>
</dbReference>
<dbReference type="PANTHER" id="PTHR46018">
    <property type="entry name" value="ZINC PHOSPHODIESTERASE ELAC PROTEIN 1"/>
    <property type="match status" value="1"/>
</dbReference>
<dbReference type="STRING" id="479434.Sthe_1071"/>
<dbReference type="FunCoup" id="D1C2P0">
    <property type="interactions" value="21"/>
</dbReference>